<gene>
    <name evidence="2" type="ORF">TWF694_006750</name>
</gene>
<proteinExistence type="predicted"/>
<dbReference type="PANTHER" id="PTHR42070">
    <property type="entry name" value="FILAMENT ASSOCIATED PROTEIN, PUTATIVE (AFU_ORTHOLOGUE AFUA_8G06630)-RELATED"/>
    <property type="match status" value="1"/>
</dbReference>
<evidence type="ECO:0008006" key="4">
    <source>
        <dbReference type="Google" id="ProtNLM"/>
    </source>
</evidence>
<dbReference type="EMBL" id="JAVHJO010000002">
    <property type="protein sequence ID" value="KAK6542809.1"/>
    <property type="molecule type" value="Genomic_DNA"/>
</dbReference>
<dbReference type="Proteomes" id="UP001365542">
    <property type="component" value="Unassembled WGS sequence"/>
</dbReference>
<organism evidence="2 3">
    <name type="scientific">Orbilia ellipsospora</name>
    <dbReference type="NCBI Taxonomy" id="2528407"/>
    <lineage>
        <taxon>Eukaryota</taxon>
        <taxon>Fungi</taxon>
        <taxon>Dikarya</taxon>
        <taxon>Ascomycota</taxon>
        <taxon>Pezizomycotina</taxon>
        <taxon>Orbiliomycetes</taxon>
        <taxon>Orbiliales</taxon>
        <taxon>Orbiliaceae</taxon>
        <taxon>Orbilia</taxon>
    </lineage>
</organism>
<feature type="compositionally biased region" description="Basic residues" evidence="1">
    <location>
        <begin position="32"/>
        <end position="41"/>
    </location>
</feature>
<accession>A0AAV9XLI4</accession>
<name>A0AAV9XLI4_9PEZI</name>
<comment type="caution">
    <text evidence="2">The sequence shown here is derived from an EMBL/GenBank/DDBJ whole genome shotgun (WGS) entry which is preliminary data.</text>
</comment>
<dbReference type="CDD" id="cd14688">
    <property type="entry name" value="bZIP_YAP"/>
    <property type="match status" value="1"/>
</dbReference>
<sequence length="305" mass="33885">MTGRNSGESTDVENRRSQPARSTVSRLERIRNNQRRSRARKKEYVDALERKLQGYEASNNRDPTNDDETLRRLLKENASLKTILNSIGVNETLQRELAEAFERVPMLTNLALGRAVQQQGTQAKAAITTGVDQSSSLYTSGDAMSTIEAVSNTDGLEFLVQSPDAGIADNQSLVDSIQWVQQDFDSLQLPIDLSNYIDPAVVQSHSHRVLEIQSTQNAISSSPVELSRIECSSSQASTATTTLCSIAYELVLKYNHKAYTMEELDQRLRCGYSGGCLMNEGCSWFTRSDCSVNNKVLFRVLAEIC</sequence>
<dbReference type="PANTHER" id="PTHR42070:SF1">
    <property type="entry name" value="FILAMENT ASSOCIATED PROTEIN, PUTATIVE (AFU_ORTHOLOGUE AFUA_8G06630)-RELATED"/>
    <property type="match status" value="1"/>
</dbReference>
<feature type="region of interest" description="Disordered" evidence="1">
    <location>
        <begin position="1"/>
        <end position="43"/>
    </location>
</feature>
<reference evidence="2 3" key="1">
    <citation type="submission" date="2019-10" db="EMBL/GenBank/DDBJ databases">
        <authorList>
            <person name="Palmer J.M."/>
        </authorList>
    </citation>
    <scope>NUCLEOTIDE SEQUENCE [LARGE SCALE GENOMIC DNA]</scope>
    <source>
        <strain evidence="2 3">TWF694</strain>
    </source>
</reference>
<evidence type="ECO:0000313" key="3">
    <source>
        <dbReference type="Proteomes" id="UP001365542"/>
    </source>
</evidence>
<evidence type="ECO:0000313" key="2">
    <source>
        <dbReference type="EMBL" id="KAK6542809.1"/>
    </source>
</evidence>
<dbReference type="AlphaFoldDB" id="A0AAV9XLI4"/>
<keyword evidence="3" id="KW-1185">Reference proteome</keyword>
<evidence type="ECO:0000256" key="1">
    <source>
        <dbReference type="SAM" id="MobiDB-lite"/>
    </source>
</evidence>
<protein>
    <recommendedName>
        <fullName evidence="4">BZIP domain-containing protein</fullName>
    </recommendedName>
</protein>